<feature type="domain" description="BioF2-like acetyltransferase" evidence="7">
    <location>
        <begin position="171"/>
        <end position="305"/>
    </location>
</feature>
<proteinExistence type="inferred from homology"/>
<evidence type="ECO:0000256" key="5">
    <source>
        <dbReference type="ARBA" id="ARBA00023315"/>
    </source>
</evidence>
<dbReference type="InterPro" id="IPR003447">
    <property type="entry name" value="FEMABX"/>
</dbReference>
<dbReference type="PANTHER" id="PTHR36174:SF1">
    <property type="entry name" value="LIPID II:GLYCINE GLYCYLTRANSFERASE"/>
    <property type="match status" value="1"/>
</dbReference>
<evidence type="ECO:0000313" key="9">
    <source>
        <dbReference type="Proteomes" id="UP001529338"/>
    </source>
</evidence>
<keyword evidence="2" id="KW-0808">Transferase</keyword>
<evidence type="ECO:0000256" key="4">
    <source>
        <dbReference type="ARBA" id="ARBA00022984"/>
    </source>
</evidence>
<dbReference type="PROSITE" id="PS51191">
    <property type="entry name" value="FEMABX"/>
    <property type="match status" value="1"/>
</dbReference>
<keyword evidence="3" id="KW-0133">Cell shape</keyword>
<comment type="similarity">
    <text evidence="1">Belongs to the FemABX family.</text>
</comment>
<dbReference type="EMBL" id="JAUCGQ010000001">
    <property type="protein sequence ID" value="MDM7853516.1"/>
    <property type="molecule type" value="Genomic_DNA"/>
</dbReference>
<dbReference type="RefSeq" id="WP_289453039.1">
    <property type="nucleotide sequence ID" value="NZ_JAUCGQ010000001.1"/>
</dbReference>
<evidence type="ECO:0000256" key="2">
    <source>
        <dbReference type="ARBA" id="ARBA00022679"/>
    </source>
</evidence>
<evidence type="ECO:0000256" key="6">
    <source>
        <dbReference type="ARBA" id="ARBA00023316"/>
    </source>
</evidence>
<dbReference type="Pfam" id="PF13480">
    <property type="entry name" value="Acetyltransf_6"/>
    <property type="match status" value="1"/>
</dbReference>
<organism evidence="8 9">
    <name type="scientific">Cellulomonas alba</name>
    <dbReference type="NCBI Taxonomy" id="3053467"/>
    <lineage>
        <taxon>Bacteria</taxon>
        <taxon>Bacillati</taxon>
        <taxon>Actinomycetota</taxon>
        <taxon>Actinomycetes</taxon>
        <taxon>Micrococcales</taxon>
        <taxon>Cellulomonadaceae</taxon>
        <taxon>Cellulomonas</taxon>
    </lineage>
</organism>
<dbReference type="Proteomes" id="UP001529338">
    <property type="component" value="Unassembled WGS sequence"/>
</dbReference>
<evidence type="ECO:0000259" key="7">
    <source>
        <dbReference type="Pfam" id="PF13480"/>
    </source>
</evidence>
<dbReference type="InterPro" id="IPR016181">
    <property type="entry name" value="Acyl_CoA_acyltransferase"/>
</dbReference>
<name>A0ABT7SBJ8_9CELL</name>
<dbReference type="InterPro" id="IPR038740">
    <property type="entry name" value="BioF2-like_GNAT_dom"/>
</dbReference>
<protein>
    <submittedName>
        <fullName evidence="8">Peptidoglycan bridge formation glycyltransferase FemA/FemB family protein</fullName>
    </submittedName>
</protein>
<accession>A0ABT7SBJ8</accession>
<sequence length="346" mass="37530">MPAPTALPVVEPVTDRVAWDALVRSLGGHPLQLWGWGEVKATGPWRAHRLQVRSGDRTIGAAQVLVRALPFPFRALSYVPRGPAVAPADPEAPVGYGVGDEATRASVTAAVVAWCRSNVGGVGVSLEPDWPAGTPTTIPGAAPGPEPILCESTLILDLTRTQDELMAAMSRTTRSDVRKGGRDVEVRRVTEEDDVRAVLGVYHETALRAGFALHDDDYYLSVHRELGDDSVLVAAFQDGRPCSFVWDAVSGSTAFELYGGVNDAGRKARANAPVKWHAVRLAQDAGLLRYDMNGLLNDGISEFKRSFADHEDLLVGTIDVPFSPLYRVWVRAIPWGKKALRRLRRG</sequence>
<evidence type="ECO:0000313" key="8">
    <source>
        <dbReference type="EMBL" id="MDM7853516.1"/>
    </source>
</evidence>
<dbReference type="SUPFAM" id="SSF55729">
    <property type="entry name" value="Acyl-CoA N-acyltransferases (Nat)"/>
    <property type="match status" value="2"/>
</dbReference>
<dbReference type="Gene3D" id="3.40.630.30">
    <property type="match status" value="2"/>
</dbReference>
<keyword evidence="9" id="KW-1185">Reference proteome</keyword>
<keyword evidence="4" id="KW-0573">Peptidoglycan synthesis</keyword>
<evidence type="ECO:0000256" key="3">
    <source>
        <dbReference type="ARBA" id="ARBA00022960"/>
    </source>
</evidence>
<dbReference type="InterPro" id="IPR050644">
    <property type="entry name" value="PG_Glycine_Bridge_Synth"/>
</dbReference>
<evidence type="ECO:0000256" key="1">
    <source>
        <dbReference type="ARBA" id="ARBA00009943"/>
    </source>
</evidence>
<comment type="caution">
    <text evidence="8">The sequence shown here is derived from an EMBL/GenBank/DDBJ whole genome shotgun (WGS) entry which is preliminary data.</text>
</comment>
<keyword evidence="6" id="KW-0961">Cell wall biogenesis/degradation</keyword>
<dbReference type="PANTHER" id="PTHR36174">
    <property type="entry name" value="LIPID II:GLYCINE GLYCYLTRANSFERASE"/>
    <property type="match status" value="1"/>
</dbReference>
<gene>
    <name evidence="8" type="ORF">QRT04_01115</name>
</gene>
<reference evidence="8 9" key="1">
    <citation type="submission" date="2023-06" db="EMBL/GenBank/DDBJ databases">
        <title>Cellulomonas sp. MW4 Whole genome sequence.</title>
        <authorList>
            <person name="Park S."/>
        </authorList>
    </citation>
    <scope>NUCLEOTIDE SEQUENCE [LARGE SCALE GENOMIC DNA]</scope>
    <source>
        <strain evidence="8 9">MW4</strain>
    </source>
</reference>
<keyword evidence="5" id="KW-0012">Acyltransferase</keyword>